<sequence length="414" mass="44470">MKNILIVACLDTKSTEVLFLKERIETFGAKTIIIDAGILGEPLFPPDFTRADVAEMAGTTLEKVRKIPSEGQAMDIQIKGAIGIAQKLHSEGKVHGILGIGGAMGTGLGTAVMSSFPIGIPKVMISTVAGVGNLVGVFVGTKDINMFHSVADVAGLNRLTRTIFSNAAGAVVGMANAGVDKLENRRLVAVSTLGTTEHAAERTRALLELAGYESVTFHTTGVGGRSLEHSIIDGLVDGGVIEYSLHEYIDRIAGGLYQASDDRYENAGLMSLPQVYVPGSTDFIVEGHGKEKYQGRKTHMHNQAIMLYRTSPVEMKQLGEEIGQKLSRSKSPVTVVIPMRGFSVHDREGGPLWEPEALLEFAKGIESKANTMLKVKRVDAHVLEERFIQEALDSFLENAKIVDTMAAIDVRSAG</sequence>
<evidence type="ECO:0000259" key="2">
    <source>
        <dbReference type="Pfam" id="PF23189"/>
    </source>
</evidence>
<evidence type="ECO:0000259" key="1">
    <source>
        <dbReference type="Pfam" id="PF06792"/>
    </source>
</evidence>
<evidence type="ECO:0000313" key="4">
    <source>
        <dbReference type="Proteomes" id="UP000183954"/>
    </source>
</evidence>
<dbReference type="PANTHER" id="PTHR31862">
    <property type="entry name" value="UPF0261 DOMAIN PROTEIN (AFU_ORTHOLOGUE AFUA_1G10120)"/>
    <property type="match status" value="1"/>
</dbReference>
<organism evidence="3 4">
    <name type="scientific">Desulfosporosinus lacus DSM 15449</name>
    <dbReference type="NCBI Taxonomy" id="1121420"/>
    <lineage>
        <taxon>Bacteria</taxon>
        <taxon>Bacillati</taxon>
        <taxon>Bacillota</taxon>
        <taxon>Clostridia</taxon>
        <taxon>Eubacteriales</taxon>
        <taxon>Desulfitobacteriaceae</taxon>
        <taxon>Desulfosporosinus</taxon>
    </lineage>
</organism>
<dbReference type="PANTHER" id="PTHR31862:SF1">
    <property type="entry name" value="UPF0261 DOMAIN PROTEIN (AFU_ORTHOLOGUE AFUA_1G10120)"/>
    <property type="match status" value="1"/>
</dbReference>
<dbReference type="EMBL" id="FQXJ01000009">
    <property type="protein sequence ID" value="SHI17689.1"/>
    <property type="molecule type" value="Genomic_DNA"/>
</dbReference>
<dbReference type="AlphaFoldDB" id="A0A1M5Z0H1"/>
<dbReference type="NCBIfam" id="NF002674">
    <property type="entry name" value="PRK02399.1-2"/>
    <property type="match status" value="1"/>
</dbReference>
<proteinExistence type="predicted"/>
<dbReference type="InterPro" id="IPR008322">
    <property type="entry name" value="UPF0261"/>
</dbReference>
<dbReference type="RefSeq" id="WP_073030353.1">
    <property type="nucleotide sequence ID" value="NZ_FQXJ01000009.1"/>
</dbReference>
<reference evidence="4" key="1">
    <citation type="submission" date="2016-11" db="EMBL/GenBank/DDBJ databases">
        <authorList>
            <person name="Varghese N."/>
            <person name="Submissions S."/>
        </authorList>
    </citation>
    <scope>NUCLEOTIDE SEQUENCE [LARGE SCALE GENOMIC DNA]</scope>
    <source>
        <strain evidence="4">DSM 15449</strain>
    </source>
</reference>
<name>A0A1M5Z0H1_9FIRM</name>
<dbReference type="InterPro" id="IPR051353">
    <property type="entry name" value="Tobamovirus_resist_UPF0261"/>
</dbReference>
<gene>
    <name evidence="3" type="ORF">SAMN02746098_02816</name>
</gene>
<dbReference type="Proteomes" id="UP000183954">
    <property type="component" value="Unassembled WGS sequence"/>
</dbReference>
<dbReference type="Pfam" id="PF06792">
    <property type="entry name" value="UPF0261"/>
    <property type="match status" value="1"/>
</dbReference>
<dbReference type="InterPro" id="IPR044122">
    <property type="entry name" value="UPF0261_N"/>
</dbReference>
<protein>
    <submittedName>
        <fullName evidence="3">Uncharacterized protein, UPF0261 family</fullName>
    </submittedName>
</protein>
<keyword evidence="4" id="KW-1185">Reference proteome</keyword>
<feature type="domain" description="UPF0261" evidence="1">
    <location>
        <begin position="2"/>
        <end position="177"/>
    </location>
</feature>
<dbReference type="CDD" id="cd15488">
    <property type="entry name" value="Tm-1-like"/>
    <property type="match status" value="1"/>
</dbReference>
<accession>A0A1M5Z0H1</accession>
<dbReference type="InterPro" id="IPR056778">
    <property type="entry name" value="UPF0261_C"/>
</dbReference>
<dbReference type="Pfam" id="PF23189">
    <property type="entry name" value="UPF0261_C"/>
    <property type="match status" value="1"/>
</dbReference>
<dbReference type="Gene3D" id="3.40.50.12020">
    <property type="entry name" value="Uncharacterised protein family UPF0261, NN domain"/>
    <property type="match status" value="1"/>
</dbReference>
<dbReference type="OrthoDB" id="9776369at2"/>
<evidence type="ECO:0000313" key="3">
    <source>
        <dbReference type="EMBL" id="SHI17689.1"/>
    </source>
</evidence>
<dbReference type="PIRSF" id="PIRSF033271">
    <property type="entry name" value="UCP033271"/>
    <property type="match status" value="1"/>
</dbReference>
<feature type="domain" description="UPF0261" evidence="2">
    <location>
        <begin position="185"/>
        <end position="397"/>
    </location>
</feature>
<dbReference type="Gene3D" id="3.40.50.12030">
    <property type="entry name" value="Uncharacterised protein family UPF0261, NC domain"/>
    <property type="match status" value="1"/>
</dbReference>